<protein>
    <submittedName>
        <fullName evidence="1">Uncharacterized protein</fullName>
    </submittedName>
</protein>
<dbReference type="AlphaFoldDB" id="A0A699ZLL1"/>
<sequence>MPEELIRALGAIKRAAALVGTCSVDGVQGRGRSRSMRQAVNTRAGQLDPAIGSAIAEAAAEVRLPARGRALCDKQWQRAITPQKHGCAKHFMSCVYAYAGAQDANMHTRFTLTAH</sequence>
<organism evidence="1 2">
    <name type="scientific">Haematococcus lacustris</name>
    <name type="common">Green alga</name>
    <name type="synonym">Haematococcus pluvialis</name>
    <dbReference type="NCBI Taxonomy" id="44745"/>
    <lineage>
        <taxon>Eukaryota</taxon>
        <taxon>Viridiplantae</taxon>
        <taxon>Chlorophyta</taxon>
        <taxon>core chlorophytes</taxon>
        <taxon>Chlorophyceae</taxon>
        <taxon>CS clade</taxon>
        <taxon>Chlamydomonadales</taxon>
        <taxon>Haematococcaceae</taxon>
        <taxon>Haematococcus</taxon>
    </lineage>
</organism>
<gene>
    <name evidence="1" type="ORF">HaLaN_16835</name>
</gene>
<comment type="caution">
    <text evidence="1">The sequence shown here is derived from an EMBL/GenBank/DDBJ whole genome shotgun (WGS) entry which is preliminary data.</text>
</comment>
<dbReference type="Proteomes" id="UP000485058">
    <property type="component" value="Unassembled WGS sequence"/>
</dbReference>
<keyword evidence="2" id="KW-1185">Reference proteome</keyword>
<accession>A0A699ZLL1</accession>
<evidence type="ECO:0000313" key="2">
    <source>
        <dbReference type="Proteomes" id="UP000485058"/>
    </source>
</evidence>
<proteinExistence type="predicted"/>
<dbReference type="EMBL" id="BLLF01001525">
    <property type="protein sequence ID" value="GFH19816.1"/>
    <property type="molecule type" value="Genomic_DNA"/>
</dbReference>
<name>A0A699ZLL1_HAELA</name>
<reference evidence="1 2" key="1">
    <citation type="submission" date="2020-02" db="EMBL/GenBank/DDBJ databases">
        <title>Draft genome sequence of Haematococcus lacustris strain NIES-144.</title>
        <authorList>
            <person name="Morimoto D."/>
            <person name="Nakagawa S."/>
            <person name="Yoshida T."/>
            <person name="Sawayama S."/>
        </authorList>
    </citation>
    <scope>NUCLEOTIDE SEQUENCE [LARGE SCALE GENOMIC DNA]</scope>
    <source>
        <strain evidence="1 2">NIES-144</strain>
    </source>
</reference>
<evidence type="ECO:0000313" key="1">
    <source>
        <dbReference type="EMBL" id="GFH19816.1"/>
    </source>
</evidence>